<reference evidence="2 3" key="1">
    <citation type="submission" date="2016-10" db="EMBL/GenBank/DDBJ databases">
        <authorList>
            <person name="de Groot N.N."/>
        </authorList>
    </citation>
    <scope>NUCLEOTIDE SEQUENCE [LARGE SCALE GENOMIC DNA]</scope>
    <source>
        <strain evidence="2 3">CGMCC 1.3702</strain>
    </source>
</reference>
<protein>
    <submittedName>
        <fullName evidence="2">Putative zincin peptidase</fullName>
    </submittedName>
</protein>
<evidence type="ECO:0000256" key="1">
    <source>
        <dbReference type="SAM" id="Phobius"/>
    </source>
</evidence>
<dbReference type="Proteomes" id="UP000198642">
    <property type="component" value="Unassembled WGS sequence"/>
</dbReference>
<dbReference type="AlphaFoldDB" id="A0A1I0VYA7"/>
<gene>
    <name evidence="2" type="ORF">SAMN04488072_10263</name>
</gene>
<dbReference type="InterPro" id="IPR021683">
    <property type="entry name" value="DUF3267"/>
</dbReference>
<feature type="transmembrane region" description="Helical" evidence="1">
    <location>
        <begin position="133"/>
        <end position="156"/>
    </location>
</feature>
<evidence type="ECO:0000313" key="2">
    <source>
        <dbReference type="EMBL" id="SFA81399.1"/>
    </source>
</evidence>
<proteinExistence type="predicted"/>
<dbReference type="EMBL" id="FOJW01000002">
    <property type="protein sequence ID" value="SFA81399.1"/>
    <property type="molecule type" value="Genomic_DNA"/>
</dbReference>
<feature type="transmembrane region" description="Helical" evidence="1">
    <location>
        <begin position="106"/>
        <end position="127"/>
    </location>
</feature>
<dbReference type="RefSeq" id="WP_090233400.1">
    <property type="nucleotide sequence ID" value="NZ_FOJW01000002.1"/>
</dbReference>
<dbReference type="OrthoDB" id="2360495at2"/>
<organism evidence="2 3">
    <name type="scientific">Lentibacillus halodurans</name>
    <dbReference type="NCBI Taxonomy" id="237679"/>
    <lineage>
        <taxon>Bacteria</taxon>
        <taxon>Bacillati</taxon>
        <taxon>Bacillota</taxon>
        <taxon>Bacilli</taxon>
        <taxon>Bacillales</taxon>
        <taxon>Bacillaceae</taxon>
        <taxon>Lentibacillus</taxon>
    </lineage>
</organism>
<evidence type="ECO:0000313" key="3">
    <source>
        <dbReference type="Proteomes" id="UP000198642"/>
    </source>
</evidence>
<dbReference type="Pfam" id="PF11667">
    <property type="entry name" value="DUF3267"/>
    <property type="match status" value="1"/>
</dbReference>
<keyword evidence="1" id="KW-0472">Membrane</keyword>
<keyword evidence="3" id="KW-1185">Reference proteome</keyword>
<name>A0A1I0VYA7_9BACI</name>
<feature type="transmembrane region" description="Helical" evidence="1">
    <location>
        <begin position="18"/>
        <end position="39"/>
    </location>
</feature>
<feature type="transmembrane region" description="Helical" evidence="1">
    <location>
        <begin position="51"/>
        <end position="76"/>
    </location>
</feature>
<dbReference type="STRING" id="237679.SAMN04488072_10263"/>
<keyword evidence="1" id="KW-1133">Transmembrane helix</keyword>
<accession>A0A1I0VYA7</accession>
<sequence length="185" mass="21402">MNCWQNINFNKEFGINRLYLQSFLIGLLMFILLYIPFSVKHGTTDLEESGIIPLMIALFLLPIIHSFMHILPLIIMNKRARLIYRRNAIWFPIINYYTKKHLSKKASLLAAIAPTLLITIPGIMAIYLFSEYYIYFLIFTSAHAAMTFTDFLYIIYISKAPKRSYIENSTNEITILVSSDNKSAG</sequence>
<keyword evidence="1" id="KW-0812">Transmembrane</keyword>